<dbReference type="Pfam" id="PF14956">
    <property type="entry name" value="DUF4505"/>
    <property type="match status" value="1"/>
</dbReference>
<evidence type="ECO:0000313" key="3">
    <source>
        <dbReference type="Proteomes" id="UP000835052"/>
    </source>
</evidence>
<sequence length="178" mass="21850">MARIFQRRCYTQGQYDGKFREYFYFINHEGMLFLEDSRMKNFTSAYKGIRRIFLNFFYKKLRFNETKRFEEFPYISHCGRERNYLKCDDRPIVYTQLSEDRKSLRVGQSDIFHEFQPSRLFMKESGRLYHPAPFADFALLRDKLGDQLHPRFEFDAHGFPVKFRHWNGHLVELERVRK</sequence>
<comment type="similarity">
    <text evidence="1">Belongs to the UPF0598 family.</text>
</comment>
<organism evidence="2 3">
    <name type="scientific">Caenorhabditis auriculariae</name>
    <dbReference type="NCBI Taxonomy" id="2777116"/>
    <lineage>
        <taxon>Eukaryota</taxon>
        <taxon>Metazoa</taxon>
        <taxon>Ecdysozoa</taxon>
        <taxon>Nematoda</taxon>
        <taxon>Chromadorea</taxon>
        <taxon>Rhabditida</taxon>
        <taxon>Rhabditina</taxon>
        <taxon>Rhabditomorpha</taxon>
        <taxon>Rhabditoidea</taxon>
        <taxon>Rhabditidae</taxon>
        <taxon>Peloderinae</taxon>
        <taxon>Caenorhabditis</taxon>
    </lineage>
</organism>
<keyword evidence="3" id="KW-1185">Reference proteome</keyword>
<reference evidence="2" key="1">
    <citation type="submission" date="2020-10" db="EMBL/GenBank/DDBJ databases">
        <authorList>
            <person name="Kikuchi T."/>
        </authorList>
    </citation>
    <scope>NUCLEOTIDE SEQUENCE</scope>
    <source>
        <strain evidence="2">NKZ352</strain>
    </source>
</reference>
<dbReference type="AlphaFoldDB" id="A0A8S1GQR4"/>
<dbReference type="InterPro" id="IPR028108">
    <property type="entry name" value="DUF4505"/>
</dbReference>
<protein>
    <submittedName>
        <fullName evidence="2">Uncharacterized protein</fullName>
    </submittedName>
</protein>
<proteinExistence type="inferred from homology"/>
<evidence type="ECO:0000256" key="1">
    <source>
        <dbReference type="ARBA" id="ARBA00006322"/>
    </source>
</evidence>
<dbReference type="EMBL" id="CAJGYM010000001">
    <property type="protein sequence ID" value="CAD6184973.1"/>
    <property type="molecule type" value="Genomic_DNA"/>
</dbReference>
<comment type="caution">
    <text evidence="2">The sequence shown here is derived from an EMBL/GenBank/DDBJ whole genome shotgun (WGS) entry which is preliminary data.</text>
</comment>
<evidence type="ECO:0000313" key="2">
    <source>
        <dbReference type="EMBL" id="CAD6184973.1"/>
    </source>
</evidence>
<accession>A0A8S1GQR4</accession>
<dbReference type="PANTHER" id="PTHR31449:SF3">
    <property type="entry name" value="UPF0598 PROTEIN C8ORF82"/>
    <property type="match status" value="1"/>
</dbReference>
<dbReference type="OrthoDB" id="10260024at2759"/>
<dbReference type="Proteomes" id="UP000835052">
    <property type="component" value="Unassembled WGS sequence"/>
</dbReference>
<gene>
    <name evidence="2" type="ORF">CAUJ_LOCUS892</name>
</gene>
<dbReference type="PANTHER" id="PTHR31449">
    <property type="entry name" value="UPF0598 PROTEIN C8ORF82"/>
    <property type="match status" value="1"/>
</dbReference>
<name>A0A8S1GQR4_9PELO</name>